<reference evidence="4 5" key="1">
    <citation type="journal article" date="2015" name="Genome Biol. Evol.">
        <title>Comparative Genomics of a Bacterivorous Green Alga Reveals Evolutionary Causalities and Consequences of Phago-Mixotrophic Mode of Nutrition.</title>
        <authorList>
            <person name="Burns J.A."/>
            <person name="Paasch A."/>
            <person name="Narechania A."/>
            <person name="Kim E."/>
        </authorList>
    </citation>
    <scope>NUCLEOTIDE SEQUENCE [LARGE SCALE GENOMIC DNA]</scope>
    <source>
        <strain evidence="4 5">PLY_AMNH</strain>
    </source>
</reference>
<dbReference type="EMBL" id="LGRX02012174">
    <property type="protein sequence ID" value="KAK3267831.1"/>
    <property type="molecule type" value="Genomic_DNA"/>
</dbReference>
<dbReference type="PANTHER" id="PTHR45890">
    <property type="entry name" value="AARF DOMAIN CONTAINING KINASE 2 (PREDICTED)"/>
    <property type="match status" value="1"/>
</dbReference>
<comment type="caution">
    <text evidence="4">The sequence shown here is derived from an EMBL/GenBank/DDBJ whole genome shotgun (WGS) entry which is preliminary data.</text>
</comment>
<feature type="region of interest" description="Disordered" evidence="1">
    <location>
        <begin position="370"/>
        <end position="418"/>
    </location>
</feature>
<feature type="transmembrane region" description="Helical" evidence="2">
    <location>
        <begin position="482"/>
        <end position="501"/>
    </location>
</feature>
<dbReference type="AlphaFoldDB" id="A0AAE0FYX0"/>
<feature type="transmembrane region" description="Helical" evidence="2">
    <location>
        <begin position="442"/>
        <end position="462"/>
    </location>
</feature>
<dbReference type="Pfam" id="PF03109">
    <property type="entry name" value="ABC1"/>
    <property type="match status" value="1"/>
</dbReference>
<dbReference type="InterPro" id="IPR004147">
    <property type="entry name" value="ABC1_dom"/>
</dbReference>
<organism evidence="4 5">
    <name type="scientific">Cymbomonas tetramitiformis</name>
    <dbReference type="NCBI Taxonomy" id="36881"/>
    <lineage>
        <taxon>Eukaryota</taxon>
        <taxon>Viridiplantae</taxon>
        <taxon>Chlorophyta</taxon>
        <taxon>Pyramimonadophyceae</taxon>
        <taxon>Pyramimonadales</taxon>
        <taxon>Pyramimonadaceae</taxon>
        <taxon>Cymbomonas</taxon>
    </lineage>
</organism>
<accession>A0AAE0FYX0</accession>
<keyword evidence="2" id="KW-0812">Transmembrane</keyword>
<feature type="region of interest" description="Disordered" evidence="1">
    <location>
        <begin position="737"/>
        <end position="769"/>
    </location>
</feature>
<evidence type="ECO:0000256" key="1">
    <source>
        <dbReference type="SAM" id="MobiDB-lite"/>
    </source>
</evidence>
<evidence type="ECO:0000256" key="2">
    <source>
        <dbReference type="SAM" id="Phobius"/>
    </source>
</evidence>
<dbReference type="Gene3D" id="1.10.510.10">
    <property type="entry name" value="Transferase(Phosphotransferase) domain 1"/>
    <property type="match status" value="1"/>
</dbReference>
<keyword evidence="5" id="KW-1185">Reference proteome</keyword>
<keyword evidence="2" id="KW-1133">Transmembrane helix</keyword>
<dbReference type="PANTHER" id="PTHR45890:SF9">
    <property type="entry name" value="PROTEIN KINASE DOMAIN-CONTAINING PROTEIN"/>
    <property type="match status" value="1"/>
</dbReference>
<protein>
    <recommendedName>
        <fullName evidence="3">ABC1 atypical kinase-like domain-containing protein</fullName>
    </recommendedName>
</protein>
<gene>
    <name evidence="4" type="ORF">CYMTET_23636</name>
</gene>
<dbReference type="SUPFAM" id="SSF56112">
    <property type="entry name" value="Protein kinase-like (PK-like)"/>
    <property type="match status" value="1"/>
</dbReference>
<evidence type="ECO:0000313" key="4">
    <source>
        <dbReference type="EMBL" id="KAK3267831.1"/>
    </source>
</evidence>
<evidence type="ECO:0000313" key="5">
    <source>
        <dbReference type="Proteomes" id="UP001190700"/>
    </source>
</evidence>
<name>A0AAE0FYX0_9CHLO</name>
<evidence type="ECO:0000259" key="3">
    <source>
        <dbReference type="Pfam" id="PF03109"/>
    </source>
</evidence>
<feature type="domain" description="ABC1 atypical kinase-like" evidence="3">
    <location>
        <begin position="523"/>
        <end position="814"/>
    </location>
</feature>
<dbReference type="InterPro" id="IPR052402">
    <property type="entry name" value="ADCK_kinase"/>
</dbReference>
<dbReference type="InterPro" id="IPR011009">
    <property type="entry name" value="Kinase-like_dom_sf"/>
</dbReference>
<proteinExistence type="predicted"/>
<dbReference type="Proteomes" id="UP001190700">
    <property type="component" value="Unassembled WGS sequence"/>
</dbReference>
<keyword evidence="2" id="KW-0472">Membrane</keyword>
<feature type="compositionally biased region" description="Low complexity" evidence="1">
    <location>
        <begin position="377"/>
        <end position="405"/>
    </location>
</feature>
<sequence>MTVLAFNEERRASPAFRGLRAVHGSVKCAIPPHGITHSGQVKLPSSTVGKPAAADADILRLHMSSPFGPVCLAAPLQFGVSSAMGALDVRLNLVQLMVGTAAPVRGTRKDSLLLPGSRNRGAAYAKFMETTATLLMAQVAAPRTTARTMHLLFALGMVTSLGQALAGTLENHIEAPGRSHQRLASRLRTWCCRGSGKRKARVARLRVPECLRRFLAPASTLSLAGPAMRRLLPREHHLVECLGALVAAFVGYAKTSRAAALGQIPTGAEGEKIWRRKHQQTARRLCHLLREYEPGEAPLAPVLKVLDRLLISAASLGSPCHPSLLSDAMGLPPNERMAAAVWGTLAPATRPQPGPPTTTVTSVPAHAHAWGTLSTTPSPASASVSPADHPVPSSASPPTTTALALQNTHPPPHLSSGAATPAMLVTASQGKEERLESGMMWLTIRAAYIAMVFLPMFLMAGIYMSLSMCLPGMALTLRFRRWMWYVLRWCAGMCGAAFIKWGQWASTREDMFPADFCQVLSHLHDKAPHHSLRYSKRAVRDAFGCHVEELFSEFSSKAVASGSIAQVHLAVLRPHIAASLRIEDEKDTHVAVKIRHPRVAEMIHQDFQILGWLASFTDRFQSLKFLNLKATLEQFSHTMTSQADLRTETENIMQISRNFAGLASRIVIPKVLPSLSSQTVLVETFESGVPVSDFLRKPIAGWGAQIVALGVDTYLKMLLQDNFVHTDLHPGNLLVRPTPRPSRLGPAPPSGASVVQAQSRQGEAMPAQRRQGEVETIQVVLLDFGLVETVSERVRRHFLSFLFLIGSGDAAGATRHLLQWGEKQTCPDPKALERDMKELFARECSLKERPIDLDVVMKTVLKLARKHEVKVDSSYAALVVGVCVLVGMASATDPNMCLMEAAVPCFLAYSMTGRVIGRLYG</sequence>